<evidence type="ECO:0000256" key="8">
    <source>
        <dbReference type="ARBA" id="ARBA00023180"/>
    </source>
</evidence>
<evidence type="ECO:0000256" key="7">
    <source>
        <dbReference type="ARBA" id="ARBA00023136"/>
    </source>
</evidence>
<feature type="region of interest" description="Disordered" evidence="9">
    <location>
        <begin position="559"/>
        <end position="607"/>
    </location>
</feature>
<dbReference type="InterPro" id="IPR000917">
    <property type="entry name" value="Sulfatase_N"/>
</dbReference>
<dbReference type="Pfam" id="PF00884">
    <property type="entry name" value="Sulfatase"/>
    <property type="match status" value="1"/>
</dbReference>
<dbReference type="InterPro" id="IPR011701">
    <property type="entry name" value="MFS"/>
</dbReference>
<keyword evidence="8" id="KW-0325">Glycoprotein</keyword>
<feature type="transmembrane region" description="Helical" evidence="10">
    <location>
        <begin position="944"/>
        <end position="963"/>
    </location>
</feature>
<feature type="transmembrane region" description="Helical" evidence="10">
    <location>
        <begin position="757"/>
        <end position="775"/>
    </location>
</feature>
<keyword evidence="14" id="KW-1185">Reference proteome</keyword>
<dbReference type="GO" id="GO:0022857">
    <property type="term" value="F:transmembrane transporter activity"/>
    <property type="evidence" value="ECO:0007669"/>
    <property type="project" value="InterPro"/>
</dbReference>
<name>A0A9P1GXV5_9PEZI</name>
<comment type="subcellular location">
    <subcellularLocation>
        <location evidence="1">Membrane</location>
        <topology evidence="1">Multi-pass membrane protein</topology>
    </subcellularLocation>
</comment>
<dbReference type="InterPro" id="IPR024607">
    <property type="entry name" value="Sulfatase_CS"/>
</dbReference>
<keyword evidence="3 10" id="KW-0812">Transmembrane</keyword>
<feature type="transmembrane region" description="Helical" evidence="10">
    <location>
        <begin position="845"/>
        <end position="865"/>
    </location>
</feature>
<feature type="region of interest" description="Disordered" evidence="9">
    <location>
        <begin position="175"/>
        <end position="226"/>
    </location>
</feature>
<sequence length="1226" mass="132168">MAIKSKLLSCSLLLQALLPSIGAFAQGNDNQIPLGLGDIFGPNDNGKRPNVLFILTDDQDLHMNSLDYLPLIRKHLINEGTLFKKHFCTTAICCPARVTLWTGKAAHNTNVTDVSPLTAATPNLGYNTYYAGKLYNEHNQWNYNNPYPAGWTGSDFLLDPYTYMYLNATFQRNRDPQELRGPVQHRRARGQSPGLPRRRRRRGQALLPRRGPVAPHSNVNLGALPESNGSVALPIDGEDASAYFSPPIPAERHAHLFPDAVVPRRANFNPDSPSGANWIRQQPKLSQENVEWNDHYYRSRLRALQAVDELVDSVVNKLDAYGVLDNTYIFYTTDNGFHISYHRLQPGKECGFEEDINIPLIIRGPGVPKGKVSEIVTTHTDLTPTIHPLTEEGLEEATKTRHDHVTVEFWGIAASEGKYGYFGSNISFITNNTYKAIRVVSKEYNLYYSVWCTNEHELYNLNTDPGQLNNLLDPEAAATTLFGKPLTKVVARLDALLLVTKSCKGVTCARPWQTLHPQGNEQAKVSYSKCEMGYIVESEGAQFETDGVVYKHGTSWSEWTPSAVPKAQPDGLGMENEDPSGKAHAVTQSQKRPNGSPPKLPALPGCEGALSKGDGASDGRISALCVLFIGLSGKTRGKFRMQDTLNDDPATTPDSETPDYQALEDDADDEEDDLKKRSASGPSTPVNPIKKVIAILILGMFTANADGSLVLATHSTIASEFNNLEASSWLLTSFALAGASCQSISGQLSDIFGRRPILALSYTLFAAGCALVGVGQSMWQVVLGRAISGAGGSAMGVVAALLISDLVPIRDVAAWQAGLNLAATTGRSLGGPVGGFLADTIGWRWSFTGQAPIFLVATFLSWIFLPRGHFTYNDDEEDTVGTGSATPVVPEDADPEASIGVDSVVAPVGGPVPAAVPVPAPTTPAETTEAPAAAAPSSVSRIDFLGASLLAVTILAILVPLDIGGKSFAWTHPVILLLFATAVLAGTLFILVESRWASEPVFPLELLRSRNIVNSYIILGAMTAAQLGLMFSVPIYFQVSQRVSNAKAGAHLFPAVLGNAIGAIVAGVIIKRTGKYKSTLMFGTLASAFSYFLLFVRWHGDTNTLESLYIIPSGFGMGIAQTAIFTSIQASLGMIFGLAVVSAVVMETVRWKLDNLLILLDIAEAARAEIIEKAASNIDYLDEVSGGVYSAIVESYILGLEWSHLVSIGASLFAFAAAAVLREQHL</sequence>
<organism evidence="13 14">
    <name type="scientific">Parascedosporium putredinis</name>
    <dbReference type="NCBI Taxonomy" id="1442378"/>
    <lineage>
        <taxon>Eukaryota</taxon>
        <taxon>Fungi</taxon>
        <taxon>Dikarya</taxon>
        <taxon>Ascomycota</taxon>
        <taxon>Pezizomycotina</taxon>
        <taxon>Sordariomycetes</taxon>
        <taxon>Hypocreomycetidae</taxon>
        <taxon>Microascales</taxon>
        <taxon>Microascaceae</taxon>
        <taxon>Parascedosporium</taxon>
    </lineage>
</organism>
<dbReference type="SUPFAM" id="SSF53649">
    <property type="entry name" value="Alkaline phosphatase-like"/>
    <property type="match status" value="1"/>
</dbReference>
<dbReference type="InterPro" id="IPR036259">
    <property type="entry name" value="MFS_trans_sf"/>
</dbReference>
<feature type="transmembrane region" description="Helical" evidence="10">
    <location>
        <begin position="1049"/>
        <end position="1070"/>
    </location>
</feature>
<evidence type="ECO:0000256" key="5">
    <source>
        <dbReference type="ARBA" id="ARBA00022801"/>
    </source>
</evidence>
<comment type="similarity">
    <text evidence="2">Belongs to the sulfatase family.</text>
</comment>
<dbReference type="InterPro" id="IPR017850">
    <property type="entry name" value="Alkaline_phosphatase_core_sf"/>
</dbReference>
<gene>
    <name evidence="13" type="ORF">PPNO1_LOCUS2094</name>
</gene>
<protein>
    <recommendedName>
        <fullName evidence="12">Major facilitator superfamily (MFS) profile domain-containing protein</fullName>
    </recommendedName>
</protein>
<dbReference type="EMBL" id="CALLCH030000004">
    <property type="protein sequence ID" value="CAI4212327.1"/>
    <property type="molecule type" value="Genomic_DNA"/>
</dbReference>
<dbReference type="GO" id="GO:0016020">
    <property type="term" value="C:membrane"/>
    <property type="evidence" value="ECO:0007669"/>
    <property type="project" value="UniProtKB-SubCell"/>
</dbReference>
<feature type="compositionally biased region" description="Acidic residues" evidence="9">
    <location>
        <begin position="662"/>
        <end position="672"/>
    </location>
</feature>
<feature type="signal peptide" evidence="11">
    <location>
        <begin position="1"/>
        <end position="25"/>
    </location>
</feature>
<evidence type="ECO:0000259" key="12">
    <source>
        <dbReference type="PROSITE" id="PS50850"/>
    </source>
</evidence>
<dbReference type="GO" id="GO:0005539">
    <property type="term" value="F:glycosaminoglycan binding"/>
    <property type="evidence" value="ECO:0007669"/>
    <property type="project" value="TreeGrafter"/>
</dbReference>
<keyword evidence="6 10" id="KW-1133">Transmembrane helix</keyword>
<dbReference type="PROSITE" id="PS00523">
    <property type="entry name" value="SULFATASE_1"/>
    <property type="match status" value="1"/>
</dbReference>
<keyword evidence="5" id="KW-0378">Hydrolase</keyword>
<dbReference type="InterPro" id="IPR020846">
    <property type="entry name" value="MFS_dom"/>
</dbReference>
<evidence type="ECO:0000256" key="1">
    <source>
        <dbReference type="ARBA" id="ARBA00004141"/>
    </source>
</evidence>
<feature type="chain" id="PRO_5040299174" description="Major facilitator superfamily (MFS) profile domain-containing protein" evidence="11">
    <location>
        <begin position="26"/>
        <end position="1226"/>
    </location>
</feature>
<feature type="transmembrane region" description="Helical" evidence="10">
    <location>
        <begin position="969"/>
        <end position="992"/>
    </location>
</feature>
<dbReference type="PROSITE" id="PS50850">
    <property type="entry name" value="MFS"/>
    <property type="match status" value="1"/>
</dbReference>
<dbReference type="InterPro" id="IPR005829">
    <property type="entry name" value="Sugar_transporter_CS"/>
</dbReference>
<dbReference type="PANTHER" id="PTHR43108">
    <property type="entry name" value="N-ACETYLGLUCOSAMINE-6-SULFATASE FAMILY MEMBER"/>
    <property type="match status" value="1"/>
</dbReference>
<proteinExistence type="inferred from homology"/>
<keyword evidence="7 10" id="KW-0472">Membrane</keyword>
<reference evidence="13" key="1">
    <citation type="submission" date="2022-11" db="EMBL/GenBank/DDBJ databases">
        <authorList>
            <person name="Scott C."/>
            <person name="Bruce N."/>
        </authorList>
    </citation>
    <scope>NUCLEOTIDE SEQUENCE</scope>
</reference>
<feature type="transmembrane region" description="Helical" evidence="10">
    <location>
        <begin position="1079"/>
        <end position="1096"/>
    </location>
</feature>
<dbReference type="PANTHER" id="PTHR43108:SF8">
    <property type="entry name" value="SD21168P"/>
    <property type="match status" value="1"/>
</dbReference>
<dbReference type="Pfam" id="PF07690">
    <property type="entry name" value="MFS_1"/>
    <property type="match status" value="1"/>
</dbReference>
<dbReference type="SUPFAM" id="SSF103473">
    <property type="entry name" value="MFS general substrate transporter"/>
    <property type="match status" value="1"/>
</dbReference>
<keyword evidence="4 11" id="KW-0732">Signal</keyword>
<evidence type="ECO:0000256" key="10">
    <source>
        <dbReference type="SAM" id="Phobius"/>
    </source>
</evidence>
<dbReference type="Gene3D" id="1.20.1250.20">
    <property type="entry name" value="MFS general substrate transporter like domains"/>
    <property type="match status" value="2"/>
</dbReference>
<feature type="transmembrane region" description="Helical" evidence="10">
    <location>
        <begin position="1013"/>
        <end position="1037"/>
    </location>
</feature>
<dbReference type="GO" id="GO:0008449">
    <property type="term" value="F:N-acetylglucosamine-6-sulfatase activity"/>
    <property type="evidence" value="ECO:0007669"/>
    <property type="project" value="TreeGrafter"/>
</dbReference>
<comment type="caution">
    <text evidence="13">The sequence shown here is derived from an EMBL/GenBank/DDBJ whole genome shotgun (WGS) entry which is preliminary data.</text>
</comment>
<evidence type="ECO:0000256" key="4">
    <source>
        <dbReference type="ARBA" id="ARBA00022729"/>
    </source>
</evidence>
<feature type="transmembrane region" description="Helical" evidence="10">
    <location>
        <begin position="782"/>
        <end position="803"/>
    </location>
</feature>
<feature type="domain" description="Major facilitator superfamily (MFS) profile" evidence="12">
    <location>
        <begin position="692"/>
        <end position="1226"/>
    </location>
</feature>
<feature type="region of interest" description="Disordered" evidence="9">
    <location>
        <begin position="640"/>
        <end position="683"/>
    </location>
</feature>
<dbReference type="PROSITE" id="PS00216">
    <property type="entry name" value="SUGAR_TRANSPORT_1"/>
    <property type="match status" value="1"/>
</dbReference>
<dbReference type="OrthoDB" id="96314at2759"/>
<evidence type="ECO:0000313" key="14">
    <source>
        <dbReference type="Proteomes" id="UP000838763"/>
    </source>
</evidence>
<evidence type="ECO:0000313" key="13">
    <source>
        <dbReference type="EMBL" id="CAI4212327.1"/>
    </source>
</evidence>
<accession>A0A9P1GXV5</accession>
<dbReference type="Gene3D" id="3.40.720.10">
    <property type="entry name" value="Alkaline Phosphatase, subunit A"/>
    <property type="match status" value="2"/>
</dbReference>
<evidence type="ECO:0000256" key="9">
    <source>
        <dbReference type="SAM" id="MobiDB-lite"/>
    </source>
</evidence>
<evidence type="ECO:0000256" key="6">
    <source>
        <dbReference type="ARBA" id="ARBA00022989"/>
    </source>
</evidence>
<feature type="transmembrane region" description="Helical" evidence="10">
    <location>
        <begin position="1132"/>
        <end position="1151"/>
    </location>
</feature>
<dbReference type="CDD" id="cd16147">
    <property type="entry name" value="G6S"/>
    <property type="match status" value="1"/>
</dbReference>
<evidence type="ECO:0000256" key="11">
    <source>
        <dbReference type="SAM" id="SignalP"/>
    </source>
</evidence>
<evidence type="ECO:0000256" key="2">
    <source>
        <dbReference type="ARBA" id="ARBA00008779"/>
    </source>
</evidence>
<dbReference type="Proteomes" id="UP000838763">
    <property type="component" value="Unassembled WGS sequence"/>
</dbReference>
<dbReference type="AlphaFoldDB" id="A0A9P1GXV5"/>
<evidence type="ECO:0000256" key="3">
    <source>
        <dbReference type="ARBA" id="ARBA00022692"/>
    </source>
</evidence>